<reference evidence="2 3" key="3">
    <citation type="journal article" date="2010" name="BMC Genomics">
        <title>Transcriptome sequencing and comparative analysis of cucumber flowers with different sex types.</title>
        <authorList>
            <person name="Guo S."/>
            <person name="Zheng Y."/>
            <person name="Joung J.G."/>
            <person name="Liu S."/>
            <person name="Zhang Z."/>
            <person name="Crasta O.R."/>
            <person name="Sobral B.W."/>
            <person name="Xu Y."/>
            <person name="Huang S."/>
            <person name="Fei Z."/>
        </authorList>
    </citation>
    <scope>NUCLEOTIDE SEQUENCE [LARGE SCALE GENOMIC DNA]</scope>
    <source>
        <strain evidence="3">cv. 9930</strain>
    </source>
</reference>
<protein>
    <submittedName>
        <fullName evidence="2">Uncharacterized protein</fullName>
    </submittedName>
</protein>
<reference evidence="2 3" key="4">
    <citation type="journal article" date="2011" name="BMC Genomics">
        <title>RNA-Seq improves annotation of protein-coding genes in the cucumber genome.</title>
        <authorList>
            <person name="Li Z."/>
            <person name="Zhang Z."/>
            <person name="Yan P."/>
            <person name="Huang S."/>
            <person name="Fei Z."/>
            <person name="Lin K."/>
        </authorList>
    </citation>
    <scope>NUCLEOTIDE SEQUENCE [LARGE SCALE GENOMIC DNA]</scope>
    <source>
        <strain evidence="3">cv. 9930</strain>
    </source>
</reference>
<sequence length="57" mass="6355">MGAKRPLKEKKETPVAIKPQWSLGPISSAAQPTKHKSGFKKRETEKSKPKPLKGMKK</sequence>
<keyword evidence="3" id="KW-1185">Reference proteome</keyword>
<dbReference type="Proteomes" id="UP000029981">
    <property type="component" value="Chromosome 1"/>
</dbReference>
<dbReference type="EMBL" id="CM002922">
    <property type="protein sequence ID" value="KGN65314.1"/>
    <property type="molecule type" value="Genomic_DNA"/>
</dbReference>
<evidence type="ECO:0000313" key="3">
    <source>
        <dbReference type="Proteomes" id="UP000029981"/>
    </source>
</evidence>
<reference evidence="2 3" key="2">
    <citation type="journal article" date="2009" name="PLoS ONE">
        <title>An integrated genetic and cytogenetic map of the cucumber genome.</title>
        <authorList>
            <person name="Ren Y."/>
            <person name="Zhang Z."/>
            <person name="Liu J."/>
            <person name="Staub J.E."/>
            <person name="Han Y."/>
            <person name="Cheng Z."/>
            <person name="Li X."/>
            <person name="Lu J."/>
            <person name="Miao H."/>
            <person name="Kang H."/>
            <person name="Xie B."/>
            <person name="Gu X."/>
            <person name="Wang X."/>
            <person name="Du Y."/>
            <person name="Jin W."/>
            <person name="Huang S."/>
        </authorList>
    </citation>
    <scope>NUCLEOTIDE SEQUENCE [LARGE SCALE GENOMIC DNA]</scope>
    <source>
        <strain evidence="3">cv. 9930</strain>
    </source>
</reference>
<dbReference type="AlphaFoldDB" id="A0A0A0LWE6"/>
<dbReference type="Gramene" id="KGN65314">
    <property type="protein sequence ID" value="KGN65314"/>
    <property type="gene ID" value="Csa_1G320330"/>
</dbReference>
<proteinExistence type="predicted"/>
<evidence type="ECO:0000256" key="1">
    <source>
        <dbReference type="SAM" id="MobiDB-lite"/>
    </source>
</evidence>
<name>A0A0A0LWE6_CUCSA</name>
<reference evidence="2 3" key="1">
    <citation type="journal article" date="2009" name="Nat. Genet.">
        <title>The genome of the cucumber, Cucumis sativus L.</title>
        <authorList>
            <person name="Huang S."/>
            <person name="Li R."/>
            <person name="Zhang Z."/>
            <person name="Li L."/>
            <person name="Gu X."/>
            <person name="Fan W."/>
            <person name="Lucas W.J."/>
            <person name="Wang X."/>
            <person name="Xie B."/>
            <person name="Ni P."/>
            <person name="Ren Y."/>
            <person name="Zhu H."/>
            <person name="Li J."/>
            <person name="Lin K."/>
            <person name="Jin W."/>
            <person name="Fei Z."/>
            <person name="Li G."/>
            <person name="Staub J."/>
            <person name="Kilian A."/>
            <person name="van der Vossen E.A."/>
            <person name="Wu Y."/>
            <person name="Guo J."/>
            <person name="He J."/>
            <person name="Jia Z."/>
            <person name="Ren Y."/>
            <person name="Tian G."/>
            <person name="Lu Y."/>
            <person name="Ruan J."/>
            <person name="Qian W."/>
            <person name="Wang M."/>
            <person name="Huang Q."/>
            <person name="Li B."/>
            <person name="Xuan Z."/>
            <person name="Cao J."/>
            <person name="Asan"/>
            <person name="Wu Z."/>
            <person name="Zhang J."/>
            <person name="Cai Q."/>
            <person name="Bai Y."/>
            <person name="Zhao B."/>
            <person name="Han Y."/>
            <person name="Li Y."/>
            <person name="Li X."/>
            <person name="Wang S."/>
            <person name="Shi Q."/>
            <person name="Liu S."/>
            <person name="Cho W.K."/>
            <person name="Kim J.Y."/>
            <person name="Xu Y."/>
            <person name="Heller-Uszynska K."/>
            <person name="Miao H."/>
            <person name="Cheng Z."/>
            <person name="Zhang S."/>
            <person name="Wu J."/>
            <person name="Yang Y."/>
            <person name="Kang H."/>
            <person name="Li M."/>
            <person name="Liang H."/>
            <person name="Ren X."/>
            <person name="Shi Z."/>
            <person name="Wen M."/>
            <person name="Jian M."/>
            <person name="Yang H."/>
            <person name="Zhang G."/>
            <person name="Yang Z."/>
            <person name="Chen R."/>
            <person name="Liu S."/>
            <person name="Li J."/>
            <person name="Ma L."/>
            <person name="Liu H."/>
            <person name="Zhou Y."/>
            <person name="Zhao J."/>
            <person name="Fang X."/>
            <person name="Li G."/>
            <person name="Fang L."/>
            <person name="Li Y."/>
            <person name="Liu D."/>
            <person name="Zheng H."/>
            <person name="Zhang Y."/>
            <person name="Qin N."/>
            <person name="Li Z."/>
            <person name="Yang G."/>
            <person name="Yang S."/>
            <person name="Bolund L."/>
            <person name="Kristiansen K."/>
            <person name="Zheng H."/>
            <person name="Li S."/>
            <person name="Zhang X."/>
            <person name="Yang H."/>
            <person name="Wang J."/>
            <person name="Sun R."/>
            <person name="Zhang B."/>
            <person name="Jiang S."/>
            <person name="Wang J."/>
            <person name="Du Y."/>
            <person name="Li S."/>
        </authorList>
    </citation>
    <scope>NUCLEOTIDE SEQUENCE [LARGE SCALE GENOMIC DNA]</scope>
    <source>
        <strain evidence="3">cv. 9930</strain>
    </source>
</reference>
<gene>
    <name evidence="2" type="ORF">Csa_1G320330</name>
</gene>
<accession>A0A0A0LWE6</accession>
<evidence type="ECO:0000313" key="2">
    <source>
        <dbReference type="EMBL" id="KGN65314.1"/>
    </source>
</evidence>
<feature type="region of interest" description="Disordered" evidence="1">
    <location>
        <begin position="1"/>
        <end position="57"/>
    </location>
</feature>
<organism evidence="2 3">
    <name type="scientific">Cucumis sativus</name>
    <name type="common">Cucumber</name>
    <dbReference type="NCBI Taxonomy" id="3659"/>
    <lineage>
        <taxon>Eukaryota</taxon>
        <taxon>Viridiplantae</taxon>
        <taxon>Streptophyta</taxon>
        <taxon>Embryophyta</taxon>
        <taxon>Tracheophyta</taxon>
        <taxon>Spermatophyta</taxon>
        <taxon>Magnoliopsida</taxon>
        <taxon>eudicotyledons</taxon>
        <taxon>Gunneridae</taxon>
        <taxon>Pentapetalae</taxon>
        <taxon>rosids</taxon>
        <taxon>fabids</taxon>
        <taxon>Cucurbitales</taxon>
        <taxon>Cucurbitaceae</taxon>
        <taxon>Benincaseae</taxon>
        <taxon>Cucumis</taxon>
    </lineage>
</organism>